<evidence type="ECO:0000256" key="1">
    <source>
        <dbReference type="SAM" id="Phobius"/>
    </source>
</evidence>
<organism evidence="2 3">
    <name type="scientific">Shewanella psychrophila</name>
    <dbReference type="NCBI Taxonomy" id="225848"/>
    <lineage>
        <taxon>Bacteria</taxon>
        <taxon>Pseudomonadati</taxon>
        <taxon>Pseudomonadota</taxon>
        <taxon>Gammaproteobacteria</taxon>
        <taxon>Alteromonadales</taxon>
        <taxon>Shewanellaceae</taxon>
        <taxon>Shewanella</taxon>
    </lineage>
</organism>
<gene>
    <name evidence="2" type="ORF">Sps_04834</name>
</gene>
<feature type="transmembrane region" description="Helical" evidence="1">
    <location>
        <begin position="142"/>
        <end position="164"/>
    </location>
</feature>
<name>A0A1S6HWG6_9GAMM</name>
<keyword evidence="1" id="KW-0472">Membrane</keyword>
<reference evidence="2 3" key="1">
    <citation type="submission" date="2016-03" db="EMBL/GenBank/DDBJ databases">
        <title>Complete genome sequence of Shewanella psychrophila WP2, a deep sea bacterium isolated from west Pacific sediment.</title>
        <authorList>
            <person name="Xu G."/>
            <person name="Jian H."/>
        </authorList>
    </citation>
    <scope>NUCLEOTIDE SEQUENCE [LARGE SCALE GENOMIC DNA]</scope>
    <source>
        <strain evidence="2 3">WP2</strain>
    </source>
</reference>
<evidence type="ECO:0000313" key="3">
    <source>
        <dbReference type="Proteomes" id="UP000189545"/>
    </source>
</evidence>
<keyword evidence="3" id="KW-1185">Reference proteome</keyword>
<evidence type="ECO:0000313" key="2">
    <source>
        <dbReference type="EMBL" id="AQS39916.1"/>
    </source>
</evidence>
<accession>A0A1S6HWG6</accession>
<dbReference type="RefSeq" id="WP_077754779.1">
    <property type="nucleotide sequence ID" value="NZ_CP014782.1"/>
</dbReference>
<keyword evidence="1" id="KW-1133">Transmembrane helix</keyword>
<dbReference type="AlphaFoldDB" id="A0A1S6HWG6"/>
<dbReference type="KEGG" id="spsw:Sps_04834"/>
<dbReference type="OrthoDB" id="7067930at2"/>
<dbReference type="EMBL" id="CP014782">
    <property type="protein sequence ID" value="AQS39916.1"/>
    <property type="molecule type" value="Genomic_DNA"/>
</dbReference>
<proteinExistence type="predicted"/>
<protein>
    <submittedName>
        <fullName evidence="2">Uncharacterized protein</fullName>
    </submittedName>
</protein>
<dbReference type="STRING" id="225848.Sps_04834"/>
<dbReference type="Proteomes" id="UP000189545">
    <property type="component" value="Chromosome"/>
</dbReference>
<keyword evidence="1" id="KW-0812">Transmembrane</keyword>
<sequence>MNIITDSIWYCSHPEKLSFLEKNKNIYKLIFNRSDSGKVNLCINIDLQKKDESKNIPLAKFLIDNGSIKDDAHYYVDHSNGKQYSVFYKGGVIYPFSDRVCGEDLVNRLKKYYSLDDTKIISLEQGLLKITRNKEVMVKASVVIMTVLGMFILSSAASATFFFYK</sequence>